<sequence length="253" mass="26214">MSSHVSDADLRAWSEDRLAEPAAWSLEAHLDQCRACRGRVPADLPPPPVDLPPQGRVRPPSRARRIRMLIGAGPQARVAWFSAVAVTVVLTLVVAIQPGTVVPQWVLLLAAPALPVLGTAASYGRHTDPLYEMVASSAYGGLRIVLWRTLSVLAVSLPVSAAAGSASGLGAPAVWLLPSLALTALTLALAARTGPAVAASIVAAVWAVLVLGTLWSPANGAQLVDAPSAPAWLAVLAAAAVVTLTRRFQEAPR</sequence>
<evidence type="ECO:0000313" key="2">
    <source>
        <dbReference type="EMBL" id="PRX25694.1"/>
    </source>
</evidence>
<comment type="caution">
    <text evidence="2">The sequence shown here is derived from an EMBL/GenBank/DDBJ whole genome shotgun (WGS) entry which is preliminary data.</text>
</comment>
<evidence type="ECO:0000256" key="1">
    <source>
        <dbReference type="SAM" id="Phobius"/>
    </source>
</evidence>
<name>A0A2T0KPM2_9ACTN</name>
<organism evidence="2 3">
    <name type="scientific">Actinoplanes italicus</name>
    <dbReference type="NCBI Taxonomy" id="113567"/>
    <lineage>
        <taxon>Bacteria</taxon>
        <taxon>Bacillati</taxon>
        <taxon>Actinomycetota</taxon>
        <taxon>Actinomycetes</taxon>
        <taxon>Micromonosporales</taxon>
        <taxon>Micromonosporaceae</taxon>
        <taxon>Actinoplanes</taxon>
    </lineage>
</organism>
<dbReference type="RefSeq" id="WP_146168968.1">
    <property type="nucleotide sequence ID" value="NZ_BOMO01000023.1"/>
</dbReference>
<keyword evidence="1" id="KW-0812">Transmembrane</keyword>
<keyword evidence="3" id="KW-1185">Reference proteome</keyword>
<keyword evidence="1" id="KW-1133">Transmembrane helix</keyword>
<feature type="transmembrane region" description="Helical" evidence="1">
    <location>
        <begin position="197"/>
        <end position="217"/>
    </location>
</feature>
<protein>
    <submittedName>
        <fullName evidence="2">Uncharacterized protein</fullName>
    </submittedName>
</protein>
<feature type="transmembrane region" description="Helical" evidence="1">
    <location>
        <begin position="145"/>
        <end position="163"/>
    </location>
</feature>
<feature type="transmembrane region" description="Helical" evidence="1">
    <location>
        <begin position="78"/>
        <end position="96"/>
    </location>
</feature>
<evidence type="ECO:0000313" key="3">
    <source>
        <dbReference type="Proteomes" id="UP000239415"/>
    </source>
</evidence>
<feature type="transmembrane region" description="Helical" evidence="1">
    <location>
        <begin position="102"/>
        <end position="124"/>
    </location>
</feature>
<accession>A0A2T0KPM2</accession>
<gene>
    <name evidence="2" type="ORF">CLV67_101413</name>
</gene>
<keyword evidence="1" id="KW-0472">Membrane</keyword>
<reference evidence="2 3" key="1">
    <citation type="submission" date="2018-03" db="EMBL/GenBank/DDBJ databases">
        <title>Genomic Encyclopedia of Archaeal and Bacterial Type Strains, Phase II (KMG-II): from individual species to whole genera.</title>
        <authorList>
            <person name="Goeker M."/>
        </authorList>
    </citation>
    <scope>NUCLEOTIDE SEQUENCE [LARGE SCALE GENOMIC DNA]</scope>
    <source>
        <strain evidence="2 3">DSM 43146</strain>
    </source>
</reference>
<dbReference type="AlphaFoldDB" id="A0A2T0KPM2"/>
<dbReference type="EMBL" id="PVMZ01000001">
    <property type="protein sequence ID" value="PRX25694.1"/>
    <property type="molecule type" value="Genomic_DNA"/>
</dbReference>
<dbReference type="Proteomes" id="UP000239415">
    <property type="component" value="Unassembled WGS sequence"/>
</dbReference>
<feature type="transmembrane region" description="Helical" evidence="1">
    <location>
        <begin position="169"/>
        <end position="190"/>
    </location>
</feature>
<feature type="transmembrane region" description="Helical" evidence="1">
    <location>
        <begin position="229"/>
        <end position="248"/>
    </location>
</feature>
<proteinExistence type="predicted"/>
<dbReference type="OrthoDB" id="3822520at2"/>